<organism evidence="2">
    <name type="scientific">virus sp. ctReX5</name>
    <dbReference type="NCBI Taxonomy" id="2825818"/>
    <lineage>
        <taxon>Viruses</taxon>
    </lineage>
</organism>
<reference evidence="2" key="1">
    <citation type="journal article" date="2021" name="Proc. Natl. Acad. Sci. U.S.A.">
        <title>A Catalog of Tens of Thousands of Viruses from Human Metagenomes Reveals Hidden Associations with Chronic Diseases.</title>
        <authorList>
            <person name="Tisza M.J."/>
            <person name="Buck C.B."/>
        </authorList>
    </citation>
    <scope>NUCLEOTIDE SEQUENCE</scope>
    <source>
        <strain evidence="2">CtReX5</strain>
    </source>
</reference>
<dbReference type="InterPro" id="IPR003615">
    <property type="entry name" value="HNH_nuc"/>
</dbReference>
<dbReference type="SUPFAM" id="SSF54060">
    <property type="entry name" value="His-Me finger endonucleases"/>
    <property type="match status" value="1"/>
</dbReference>
<evidence type="ECO:0000313" key="2">
    <source>
        <dbReference type="EMBL" id="DAE31955.1"/>
    </source>
</evidence>
<accession>A0A8S5RLA9</accession>
<keyword evidence="2" id="KW-0540">Nuclease</keyword>
<name>A0A8S5RLA9_9VIRU</name>
<dbReference type="Gene3D" id="3.90.75.20">
    <property type="match status" value="1"/>
</dbReference>
<dbReference type="EMBL" id="BK059114">
    <property type="protein sequence ID" value="DAE31955.1"/>
    <property type="molecule type" value="Genomic_DNA"/>
</dbReference>
<protein>
    <submittedName>
        <fullName evidence="2">Homing endonuclease</fullName>
    </submittedName>
</protein>
<dbReference type="InterPro" id="IPR044925">
    <property type="entry name" value="His-Me_finger_sf"/>
</dbReference>
<evidence type="ECO:0000259" key="1">
    <source>
        <dbReference type="Pfam" id="PF13392"/>
    </source>
</evidence>
<feature type="domain" description="HNH nuclease" evidence="1">
    <location>
        <begin position="55"/>
        <end position="94"/>
    </location>
</feature>
<keyword evidence="2" id="KW-0255">Endonuclease</keyword>
<sequence>MEFVNECSCIVDYSVLEKAIIEECNRRNVTPNSQYKIYMYRGYAGISIKHDKVSVHRILGKYMVGYDLPPNIVVHHIDGNKLNNEISNLQVMKSELHIKEHNIVQYVPTEYMRGCGNRMKNIISRADVTREAVIELRKKGFTISGIAKELHCGYNTVCRRLGMKS</sequence>
<dbReference type="GO" id="GO:0004519">
    <property type="term" value="F:endonuclease activity"/>
    <property type="evidence" value="ECO:0007669"/>
    <property type="project" value="UniProtKB-KW"/>
</dbReference>
<dbReference type="Pfam" id="PF13392">
    <property type="entry name" value="HNH_3"/>
    <property type="match status" value="1"/>
</dbReference>
<proteinExistence type="predicted"/>
<keyword evidence="2" id="KW-0378">Hydrolase</keyword>